<dbReference type="Proteomes" id="UP001642484">
    <property type="component" value="Unassembled WGS sequence"/>
</dbReference>
<dbReference type="CDD" id="cd09212">
    <property type="entry name" value="PUB"/>
    <property type="match status" value="1"/>
</dbReference>
<reference evidence="2 3" key="1">
    <citation type="submission" date="2024-02" db="EMBL/GenBank/DDBJ databases">
        <authorList>
            <person name="Chen Y."/>
            <person name="Shah S."/>
            <person name="Dougan E. K."/>
            <person name="Thang M."/>
            <person name="Chan C."/>
        </authorList>
    </citation>
    <scope>NUCLEOTIDE SEQUENCE [LARGE SCALE GENOMIC DNA]</scope>
</reference>
<evidence type="ECO:0000313" key="2">
    <source>
        <dbReference type="EMBL" id="CAK8985438.1"/>
    </source>
</evidence>
<dbReference type="InterPro" id="IPR036339">
    <property type="entry name" value="PUB-like_dom_sf"/>
</dbReference>
<gene>
    <name evidence="2" type="ORF">CCMP2556_LOCUS122</name>
</gene>
<name>A0ABP0H5E0_9DINO</name>
<organism evidence="2 3">
    <name type="scientific">Durusdinium trenchii</name>
    <dbReference type="NCBI Taxonomy" id="1381693"/>
    <lineage>
        <taxon>Eukaryota</taxon>
        <taxon>Sar</taxon>
        <taxon>Alveolata</taxon>
        <taxon>Dinophyceae</taxon>
        <taxon>Suessiales</taxon>
        <taxon>Symbiodiniaceae</taxon>
        <taxon>Durusdinium</taxon>
    </lineage>
</organism>
<evidence type="ECO:0008006" key="4">
    <source>
        <dbReference type="Google" id="ProtNLM"/>
    </source>
</evidence>
<evidence type="ECO:0000256" key="1">
    <source>
        <dbReference type="SAM" id="Coils"/>
    </source>
</evidence>
<evidence type="ECO:0000313" key="3">
    <source>
        <dbReference type="Proteomes" id="UP001642484"/>
    </source>
</evidence>
<keyword evidence="3" id="KW-1185">Reference proteome</keyword>
<accession>A0ABP0H5E0</accession>
<protein>
    <recommendedName>
        <fullName evidence="4">PUB domain-containing protein</fullName>
    </recommendedName>
</protein>
<comment type="caution">
    <text evidence="2">The sequence shown here is derived from an EMBL/GenBank/DDBJ whole genome shotgun (WGS) entry which is preliminary data.</text>
</comment>
<dbReference type="SUPFAM" id="SSF143503">
    <property type="entry name" value="PUG domain-like"/>
    <property type="match status" value="1"/>
</dbReference>
<sequence length="421" mass="46461">MTEFRKASAAVETIEKLTEDLKQGATLAAGGHLSNELHSCWVETQKHLSELSPLAEKMQRRCDARAQLESIKEELRASIPGAPEDCIKQAQEMVDTKAAGYEQMQGMLSKALELEAIATYGVKMAEKVSGVLTRLSVAKETLQTMTPVFQPLVSQLDEKVAAAQAERQKQEAAANEAAAREAAEAARKPLEELMEENQKKWQAQQAAEEAARLKQEEELRAEQQKELNRLAAEDALLRMEKESDAKVAKLGANAACAEALSSMLAASVGAYRGIIEGLEAMISAIAAEPADVRLRVIRVRNEDFQERLGRQPGVWLFLRAVGFQQMTREDLPGDLVSALSLSSSPPTERFLLLMEPDMMNAYDEWSKWHQRLRAVASFLQDLGKLAFHRIAHLGRHGQDLVVGEILSAKELLAAWHSSVPS</sequence>
<dbReference type="EMBL" id="CAXAMN010000002">
    <property type="protein sequence ID" value="CAK8985438.1"/>
    <property type="molecule type" value="Genomic_DNA"/>
</dbReference>
<proteinExistence type="predicted"/>
<keyword evidence="1" id="KW-0175">Coiled coil</keyword>
<dbReference type="Gene3D" id="1.20.58.2190">
    <property type="match status" value="1"/>
</dbReference>
<feature type="coiled-coil region" evidence="1">
    <location>
        <begin position="153"/>
        <end position="233"/>
    </location>
</feature>